<keyword evidence="3 8" id="KW-0547">Nucleotide-binding</keyword>
<gene>
    <name evidence="8" type="primary">glyS</name>
    <name evidence="9" type="ORF">HELGO_WM8302</name>
</gene>
<keyword evidence="6 8" id="KW-0030">Aminoacyl-tRNA synthetase</keyword>
<evidence type="ECO:0000256" key="5">
    <source>
        <dbReference type="ARBA" id="ARBA00022917"/>
    </source>
</evidence>
<sequence>MYKELLIEIGVEELPAIPFLKEYKNIKQKWQSILSKYNLNSEFEFNYTPRRLVLIHNEFPLKQSDVKNEIYGAPTSIAYKDGVPTNALNGFLKKNNIELKDVSTATKNGKEVLFYEENIEGKKSSELIGSMIEEFLFSLNFGKSMRWGKEKKSFIRPIRWVNVVFEDNIDFELFGVKISNHSYPHRDISYESQDISSKEDYFLFLENNGVILDENIRKEKILKEFKSIEEQNSIDIEIDNELLDEVVAITEYPTALLGEFDEKFLQMPSEIIIISMKEHQRYFPVFKDAKLTNKFIVVSNSLSSDKSLIVKGNEKVLLARLDDGLFFYENDKKSLLQPELLKNVLFMKGLGSVYDKQLREQKIAKALFDQYKDSSNLDEKLLSRAVELSKADLNTEVVCEFDKLQGLIGSYYAEFMNEEKKVVLAIKEQYLPIGQNSELPSTLFSAIVALSIKIDTLFSMFSIGKVPTGSSDPFALRRAVIGIIKTVLEYNLSFDFRSVYNAVSGTYETFDFDKLDAFVEERIYQYFDTNNSIIASVLKTNEKDIYKIAKKIEAIENISKQKSFKENFSTFKRVSNIIKDLNLNDISVDISLLKQKEETILYNETIKVSNKKYDSYQEKAQELFGLKPYIDDFFENIMVNAEDEKLKTNRQSILGLIYKEFLEIADIKEISI</sequence>
<dbReference type="Pfam" id="PF02092">
    <property type="entry name" value="tRNA_synt_2f"/>
    <property type="match status" value="1"/>
</dbReference>
<evidence type="ECO:0000256" key="8">
    <source>
        <dbReference type="HAMAP-Rule" id="MF_00255"/>
    </source>
</evidence>
<name>A0A6S6T6X4_9BACT</name>
<keyword evidence="8" id="KW-0963">Cytoplasm</keyword>
<keyword evidence="4 8" id="KW-0067">ATP-binding</keyword>
<accession>A0A6S6T6X4</accession>
<dbReference type="PRINTS" id="PR01045">
    <property type="entry name" value="TRNASYNTHGB"/>
</dbReference>
<keyword evidence="5 8" id="KW-0648">Protein biosynthesis</keyword>
<dbReference type="GO" id="GO:0005524">
    <property type="term" value="F:ATP binding"/>
    <property type="evidence" value="ECO:0007669"/>
    <property type="project" value="UniProtKB-UniRule"/>
</dbReference>
<keyword evidence="2 8" id="KW-0436">Ligase</keyword>
<dbReference type="GO" id="GO:0006426">
    <property type="term" value="P:glycyl-tRNA aminoacylation"/>
    <property type="evidence" value="ECO:0007669"/>
    <property type="project" value="UniProtKB-UniRule"/>
</dbReference>
<evidence type="ECO:0000256" key="6">
    <source>
        <dbReference type="ARBA" id="ARBA00023146"/>
    </source>
</evidence>
<evidence type="ECO:0000256" key="1">
    <source>
        <dbReference type="ARBA" id="ARBA00008226"/>
    </source>
</evidence>
<evidence type="ECO:0000256" key="3">
    <source>
        <dbReference type="ARBA" id="ARBA00022741"/>
    </source>
</evidence>
<comment type="subcellular location">
    <subcellularLocation>
        <location evidence="8">Cytoplasm</location>
    </subcellularLocation>
</comment>
<evidence type="ECO:0000256" key="2">
    <source>
        <dbReference type="ARBA" id="ARBA00022598"/>
    </source>
</evidence>
<dbReference type="PANTHER" id="PTHR30075">
    <property type="entry name" value="GLYCYL-TRNA SYNTHETASE"/>
    <property type="match status" value="1"/>
</dbReference>
<evidence type="ECO:0000313" key="9">
    <source>
        <dbReference type="EMBL" id="CAA6814684.1"/>
    </source>
</evidence>
<dbReference type="HAMAP" id="MF_00255">
    <property type="entry name" value="Gly_tRNA_synth_beta"/>
    <property type="match status" value="1"/>
</dbReference>
<protein>
    <recommendedName>
        <fullName evidence="8">Glycine--tRNA ligase beta subunit</fullName>
        <ecNumber evidence="8">6.1.1.14</ecNumber>
    </recommendedName>
    <alternativeName>
        <fullName evidence="8">Glycyl-tRNA synthetase beta subunit</fullName>
        <shortName evidence="8">GlyRS</shortName>
    </alternativeName>
</protein>
<dbReference type="EMBL" id="CACVAW010000061">
    <property type="protein sequence ID" value="CAA6814684.1"/>
    <property type="molecule type" value="Genomic_DNA"/>
</dbReference>
<evidence type="ECO:0000256" key="4">
    <source>
        <dbReference type="ARBA" id="ARBA00022840"/>
    </source>
</evidence>
<dbReference type="InterPro" id="IPR006194">
    <property type="entry name" value="Gly-tRNA-synth_heterodimer"/>
</dbReference>
<dbReference type="EC" id="6.1.1.14" evidence="8"/>
<evidence type="ECO:0000256" key="7">
    <source>
        <dbReference type="ARBA" id="ARBA00047937"/>
    </source>
</evidence>
<reference evidence="9" key="1">
    <citation type="submission" date="2020-01" db="EMBL/GenBank/DDBJ databases">
        <authorList>
            <person name="Meier V. D."/>
            <person name="Meier V D."/>
        </authorList>
    </citation>
    <scope>NUCLEOTIDE SEQUENCE</scope>
    <source>
        <strain evidence="9">HLG_WM_MAG_12</strain>
    </source>
</reference>
<dbReference type="GO" id="GO:0004820">
    <property type="term" value="F:glycine-tRNA ligase activity"/>
    <property type="evidence" value="ECO:0007669"/>
    <property type="project" value="UniProtKB-UniRule"/>
</dbReference>
<proteinExistence type="inferred from homology"/>
<organism evidence="9">
    <name type="scientific">uncultured Campylobacterales bacterium</name>
    <dbReference type="NCBI Taxonomy" id="352960"/>
    <lineage>
        <taxon>Bacteria</taxon>
        <taxon>Pseudomonadati</taxon>
        <taxon>Campylobacterota</taxon>
        <taxon>Epsilonproteobacteria</taxon>
        <taxon>Campylobacterales</taxon>
        <taxon>environmental samples</taxon>
    </lineage>
</organism>
<dbReference type="PROSITE" id="PS50861">
    <property type="entry name" value="AA_TRNA_LIGASE_II_GLYAB"/>
    <property type="match status" value="1"/>
</dbReference>
<dbReference type="InterPro" id="IPR015944">
    <property type="entry name" value="Gly-tRNA-synth_bsu"/>
</dbReference>
<comment type="catalytic activity">
    <reaction evidence="7 8">
        <text>tRNA(Gly) + glycine + ATP = glycyl-tRNA(Gly) + AMP + diphosphate</text>
        <dbReference type="Rhea" id="RHEA:16013"/>
        <dbReference type="Rhea" id="RHEA-COMP:9664"/>
        <dbReference type="Rhea" id="RHEA-COMP:9683"/>
        <dbReference type="ChEBI" id="CHEBI:30616"/>
        <dbReference type="ChEBI" id="CHEBI:33019"/>
        <dbReference type="ChEBI" id="CHEBI:57305"/>
        <dbReference type="ChEBI" id="CHEBI:78442"/>
        <dbReference type="ChEBI" id="CHEBI:78522"/>
        <dbReference type="ChEBI" id="CHEBI:456215"/>
        <dbReference type="EC" id="6.1.1.14"/>
    </reaction>
</comment>
<dbReference type="GO" id="GO:0005829">
    <property type="term" value="C:cytosol"/>
    <property type="evidence" value="ECO:0007669"/>
    <property type="project" value="TreeGrafter"/>
</dbReference>
<comment type="similarity">
    <text evidence="1 8">Belongs to the class-II aminoacyl-tRNA synthetase family.</text>
</comment>
<dbReference type="AlphaFoldDB" id="A0A6S6T6X4"/>
<comment type="subunit">
    <text evidence="8">Tetramer of two alpha and two beta subunits.</text>
</comment>
<dbReference type="PANTHER" id="PTHR30075:SF2">
    <property type="entry name" value="GLYCINE--TRNA LIGASE, CHLOROPLASTIC_MITOCHONDRIAL 2"/>
    <property type="match status" value="1"/>
</dbReference>
<dbReference type="NCBIfam" id="TIGR00211">
    <property type="entry name" value="glyS"/>
    <property type="match status" value="1"/>
</dbReference>